<accession>A0A1G7T0Q8</accession>
<dbReference type="SUPFAM" id="SSF81345">
    <property type="entry name" value="ABC transporter involved in vitamin B12 uptake, BtuC"/>
    <property type="match status" value="1"/>
</dbReference>
<feature type="transmembrane region" description="Helical" evidence="9">
    <location>
        <begin position="301"/>
        <end position="320"/>
    </location>
</feature>
<dbReference type="STRING" id="504805.SAMN05421505_10349"/>
<dbReference type="PANTHER" id="PTHR30472">
    <property type="entry name" value="FERRIC ENTEROBACTIN TRANSPORT SYSTEM PERMEASE PROTEIN"/>
    <property type="match status" value="1"/>
</dbReference>
<dbReference type="GO" id="GO:0022857">
    <property type="term" value="F:transmembrane transporter activity"/>
    <property type="evidence" value="ECO:0007669"/>
    <property type="project" value="InterPro"/>
</dbReference>
<organism evidence="10 11">
    <name type="scientific">Sinosporangium album</name>
    <dbReference type="NCBI Taxonomy" id="504805"/>
    <lineage>
        <taxon>Bacteria</taxon>
        <taxon>Bacillati</taxon>
        <taxon>Actinomycetota</taxon>
        <taxon>Actinomycetes</taxon>
        <taxon>Streptosporangiales</taxon>
        <taxon>Streptosporangiaceae</taxon>
        <taxon>Sinosporangium</taxon>
    </lineage>
</organism>
<feature type="compositionally biased region" description="Low complexity" evidence="8">
    <location>
        <begin position="9"/>
        <end position="21"/>
    </location>
</feature>
<dbReference type="PANTHER" id="PTHR30472:SF1">
    <property type="entry name" value="FE(3+) DICITRATE TRANSPORT SYSTEM PERMEASE PROTEIN FECC-RELATED"/>
    <property type="match status" value="1"/>
</dbReference>
<dbReference type="FunFam" id="1.10.3470.10:FF:000001">
    <property type="entry name" value="Vitamin B12 ABC transporter permease BtuC"/>
    <property type="match status" value="1"/>
</dbReference>
<dbReference type="Pfam" id="PF01032">
    <property type="entry name" value="FecCD"/>
    <property type="match status" value="1"/>
</dbReference>
<dbReference type="InterPro" id="IPR000522">
    <property type="entry name" value="ABC_transptr_permease_BtuC"/>
</dbReference>
<feature type="transmembrane region" description="Helical" evidence="9">
    <location>
        <begin position="216"/>
        <end position="239"/>
    </location>
</feature>
<dbReference type="Gene3D" id="1.10.3470.10">
    <property type="entry name" value="ABC transporter involved in vitamin B12 uptake, BtuC"/>
    <property type="match status" value="1"/>
</dbReference>
<feature type="transmembrane region" description="Helical" evidence="9">
    <location>
        <begin position="141"/>
        <end position="160"/>
    </location>
</feature>
<feature type="transmembrane region" description="Helical" evidence="9">
    <location>
        <begin position="114"/>
        <end position="135"/>
    </location>
</feature>
<reference evidence="10 11" key="1">
    <citation type="submission" date="2016-10" db="EMBL/GenBank/DDBJ databases">
        <authorList>
            <person name="de Groot N.N."/>
        </authorList>
    </citation>
    <scope>NUCLEOTIDE SEQUENCE [LARGE SCALE GENOMIC DNA]</scope>
    <source>
        <strain evidence="10 11">CPCC 201354</strain>
    </source>
</reference>
<evidence type="ECO:0000256" key="9">
    <source>
        <dbReference type="SAM" id="Phobius"/>
    </source>
</evidence>
<evidence type="ECO:0000256" key="8">
    <source>
        <dbReference type="SAM" id="MobiDB-lite"/>
    </source>
</evidence>
<evidence type="ECO:0000313" key="10">
    <source>
        <dbReference type="EMBL" id="SDG28801.1"/>
    </source>
</evidence>
<evidence type="ECO:0000256" key="5">
    <source>
        <dbReference type="ARBA" id="ARBA00022692"/>
    </source>
</evidence>
<dbReference type="RefSeq" id="WP_093168240.1">
    <property type="nucleotide sequence ID" value="NZ_FNCN01000003.1"/>
</dbReference>
<dbReference type="InterPro" id="IPR037294">
    <property type="entry name" value="ABC_BtuC-like"/>
</dbReference>
<feature type="transmembrane region" description="Helical" evidence="9">
    <location>
        <begin position="29"/>
        <end position="52"/>
    </location>
</feature>
<keyword evidence="7 9" id="KW-0472">Membrane</keyword>
<dbReference type="EMBL" id="FNCN01000003">
    <property type="protein sequence ID" value="SDG28801.1"/>
    <property type="molecule type" value="Genomic_DNA"/>
</dbReference>
<dbReference type="AlphaFoldDB" id="A0A1G7T0Q8"/>
<dbReference type="GO" id="GO:0033214">
    <property type="term" value="P:siderophore-iron import into cell"/>
    <property type="evidence" value="ECO:0007669"/>
    <property type="project" value="TreeGrafter"/>
</dbReference>
<feature type="transmembrane region" description="Helical" evidence="9">
    <location>
        <begin position="82"/>
        <end position="102"/>
    </location>
</feature>
<dbReference type="Proteomes" id="UP000198923">
    <property type="component" value="Unassembled WGS sequence"/>
</dbReference>
<feature type="transmembrane region" description="Helical" evidence="9">
    <location>
        <begin position="172"/>
        <end position="192"/>
    </location>
</feature>
<keyword evidence="3" id="KW-0813">Transport</keyword>
<dbReference type="CDD" id="cd06550">
    <property type="entry name" value="TM_ABC_iron-siderophores_like"/>
    <property type="match status" value="1"/>
</dbReference>
<protein>
    <submittedName>
        <fullName evidence="10">Iron complex transport system permease protein</fullName>
    </submittedName>
</protein>
<feature type="transmembrane region" description="Helical" evidence="9">
    <location>
        <begin position="260"/>
        <end position="289"/>
    </location>
</feature>
<keyword evidence="5 9" id="KW-0812">Transmembrane</keyword>
<evidence type="ECO:0000256" key="2">
    <source>
        <dbReference type="ARBA" id="ARBA00007935"/>
    </source>
</evidence>
<sequence>MTPPQAADARPGPTTTTKRPGPAGGMRRVLLWLVLSVAVLAVASALSLAVGANALPLSTVWEALTNYNADNPDHLVIVEKRLPRTLVGLAAGAAFAVAGAVMQGLTRNPIAEPGLLGVNSGASLAVVIGITVFNVTDAGGYVWFAFAGAAAASVLVYAIGSRGREGSTPVKLALAGAAVTAVLTSLVSAVLLTNRTALDSMRFWQVGSLAARDLDILWRTLPSIAAGLLLALAISRALNGLALGEDVARGLGQRVGLTRALAAVCIVLLCGGATAAVGPIGFIGLIVPHAVRHYVGPDHRALLPLCAVTAPSLLLVCDVIGRVVSRPGELQVGVIAALVGAPLFIALIRPRKAVSL</sequence>
<dbReference type="OrthoDB" id="9782305at2"/>
<evidence type="ECO:0000256" key="4">
    <source>
        <dbReference type="ARBA" id="ARBA00022475"/>
    </source>
</evidence>
<keyword evidence="6 9" id="KW-1133">Transmembrane helix</keyword>
<dbReference type="GO" id="GO:0005886">
    <property type="term" value="C:plasma membrane"/>
    <property type="evidence" value="ECO:0007669"/>
    <property type="project" value="UniProtKB-SubCell"/>
</dbReference>
<name>A0A1G7T0Q8_9ACTN</name>
<evidence type="ECO:0000256" key="1">
    <source>
        <dbReference type="ARBA" id="ARBA00004651"/>
    </source>
</evidence>
<keyword evidence="11" id="KW-1185">Reference proteome</keyword>
<proteinExistence type="inferred from homology"/>
<keyword evidence="4" id="KW-1003">Cell membrane</keyword>
<evidence type="ECO:0000256" key="6">
    <source>
        <dbReference type="ARBA" id="ARBA00022989"/>
    </source>
</evidence>
<comment type="similarity">
    <text evidence="2">Belongs to the binding-protein-dependent transport system permease family. FecCD subfamily.</text>
</comment>
<feature type="region of interest" description="Disordered" evidence="8">
    <location>
        <begin position="1"/>
        <end position="22"/>
    </location>
</feature>
<gene>
    <name evidence="10" type="ORF">SAMN05421505_10349</name>
</gene>
<comment type="subcellular location">
    <subcellularLocation>
        <location evidence="1">Cell membrane</location>
        <topology evidence="1">Multi-pass membrane protein</topology>
    </subcellularLocation>
</comment>
<feature type="transmembrane region" description="Helical" evidence="9">
    <location>
        <begin position="332"/>
        <end position="350"/>
    </location>
</feature>
<evidence type="ECO:0000313" key="11">
    <source>
        <dbReference type="Proteomes" id="UP000198923"/>
    </source>
</evidence>
<evidence type="ECO:0000256" key="7">
    <source>
        <dbReference type="ARBA" id="ARBA00023136"/>
    </source>
</evidence>
<evidence type="ECO:0000256" key="3">
    <source>
        <dbReference type="ARBA" id="ARBA00022448"/>
    </source>
</evidence>